<dbReference type="GO" id="GO:0004601">
    <property type="term" value="F:peroxidase activity"/>
    <property type="evidence" value="ECO:0007669"/>
    <property type="project" value="UniProtKB-KW"/>
</dbReference>
<gene>
    <name evidence="9" type="ORF">Cfor_01334</name>
</gene>
<dbReference type="PROSITE" id="PS50292">
    <property type="entry name" value="PEROXIDASE_3"/>
    <property type="match status" value="1"/>
</dbReference>
<dbReference type="CDD" id="cd09823">
    <property type="entry name" value="peroxinectin_like"/>
    <property type="match status" value="1"/>
</dbReference>
<dbReference type="FunCoup" id="A0A6L2PUE6">
    <property type="interactions" value="6"/>
</dbReference>
<dbReference type="EMBL" id="BLKM01000530">
    <property type="protein sequence ID" value="GFG35240.1"/>
    <property type="molecule type" value="Genomic_DNA"/>
</dbReference>
<feature type="region of interest" description="Disordered" evidence="8">
    <location>
        <begin position="971"/>
        <end position="1009"/>
    </location>
</feature>
<evidence type="ECO:0000256" key="1">
    <source>
        <dbReference type="ARBA" id="ARBA00004613"/>
    </source>
</evidence>
<dbReference type="InterPro" id="IPR019791">
    <property type="entry name" value="Haem_peroxidase_animal"/>
</dbReference>
<dbReference type="InterPro" id="IPR037120">
    <property type="entry name" value="Haem_peroxidase_sf_animal"/>
</dbReference>
<feature type="compositionally biased region" description="Acidic residues" evidence="8">
    <location>
        <begin position="978"/>
        <end position="988"/>
    </location>
</feature>
<protein>
    <recommendedName>
        <fullName evidence="11">Chorion peroxidase</fullName>
    </recommendedName>
</protein>
<dbReference type="GO" id="GO:0020037">
    <property type="term" value="F:heme binding"/>
    <property type="evidence" value="ECO:0007669"/>
    <property type="project" value="InterPro"/>
</dbReference>
<dbReference type="Gene3D" id="1.10.640.10">
    <property type="entry name" value="Haem peroxidase domain superfamily, animal type"/>
    <property type="match status" value="1"/>
</dbReference>
<name>A0A6L2PUE6_COPFO</name>
<keyword evidence="3" id="KW-0560">Oxidoreductase</keyword>
<reference evidence="10" key="1">
    <citation type="submission" date="2020-01" db="EMBL/GenBank/DDBJ databases">
        <title>Draft genome sequence of the Termite Coptotermes fromosanus.</title>
        <authorList>
            <person name="Itakura S."/>
            <person name="Yosikawa Y."/>
            <person name="Umezawa K."/>
        </authorList>
    </citation>
    <scope>NUCLEOTIDE SEQUENCE [LARGE SCALE GENOMIC DNA]</scope>
</reference>
<proteinExistence type="predicted"/>
<dbReference type="AlphaFoldDB" id="A0A6L2PUE6"/>
<organism evidence="9 10">
    <name type="scientific">Coptotermes formosanus</name>
    <name type="common">Formosan subterranean termite</name>
    <dbReference type="NCBI Taxonomy" id="36987"/>
    <lineage>
        <taxon>Eukaryota</taxon>
        <taxon>Metazoa</taxon>
        <taxon>Ecdysozoa</taxon>
        <taxon>Arthropoda</taxon>
        <taxon>Hexapoda</taxon>
        <taxon>Insecta</taxon>
        <taxon>Pterygota</taxon>
        <taxon>Neoptera</taxon>
        <taxon>Polyneoptera</taxon>
        <taxon>Dictyoptera</taxon>
        <taxon>Blattodea</taxon>
        <taxon>Blattoidea</taxon>
        <taxon>Termitoidae</taxon>
        <taxon>Rhinotermitidae</taxon>
        <taxon>Coptotermes</taxon>
    </lineage>
</organism>
<dbReference type="FunFam" id="1.10.640.10:FF:000003">
    <property type="entry name" value="chorion peroxidase"/>
    <property type="match status" value="1"/>
</dbReference>
<dbReference type="GO" id="GO:0022412">
    <property type="term" value="P:cellular process involved in reproduction in multicellular organism"/>
    <property type="evidence" value="ECO:0007669"/>
    <property type="project" value="UniProtKB-ARBA"/>
</dbReference>
<keyword evidence="2" id="KW-0964">Secreted</keyword>
<keyword evidence="3" id="KW-0575">Peroxidase</keyword>
<accession>A0A6L2PUE6</accession>
<dbReference type="InParanoid" id="A0A6L2PUE6"/>
<evidence type="ECO:0000313" key="10">
    <source>
        <dbReference type="Proteomes" id="UP000502823"/>
    </source>
</evidence>
<sequence>MSNEIHPQFLSELHPIIPKAAYVVWESIKIPMPESNTAFWKQEVLELDVDCSRACCVIVIVAIVAYSVDTNTENDTSSSKLDNSSAQNILLSLPAVLYPLPEQDNSIWYGQLPSAAELEEALHIGHAGLVERDELEKTGMRLDNRSVSYRHQMAMRTSQEATRLARAGYVLGLAARHLAERGLGIPKGTRKHVRKGPSIEADWFPLEVCADAGTFPCPSTSFRSADGSCNNILHPFTWGVALRPYRRSLPPDYADGVMAPRVASDGGALPSAREVSVAVHRPVYQDDTKFTVMLAVWGQFIDHDITATALSTGSDGSAISCCGITPHHPECFPVQLSASDPYFNVSCMEFVRSAPAPTCRLGPREQLNQASAYLDGSVVYGTSLKLTSQLRSMSEGKLRMSVTPDGRSLLPYSADPSDGCNQKEEMARGRYCFISGDARANENLHLTTMHLLWARQHNLVADQLAELNPSWEDERVFQEARRIIVAQLQHITYAEFLPVLLGDQLMSQLGLNPQLSGYFHGYSASIDASIANSFAAGAFRFGHTLLPGLMKMLGNGTQEYVELHRMLFNPYRLYTAGQLDDIIRGALETHAAKVDPYFSEELTKHLFEQRSASTVPHGIQCGLDLVSLNIQRGRDHGLPTYTAWRTHCGLSRPKNFSDMRNYINSSSLEKMTQLYRSVDDIDLYTGALAEQPLNGSFLGPTITCLLTDQFVRLKRGDRFWYETPEHPQAFTPGQLSELRKTSLARIVCDNADSVEKAQLLVMHAVGPKNEHVPCSSIPGPDLSLWQEQRLTHTKLGLLDTQVRALSTRLRVHITCGYVLSDEASVLWNGQTPLPFPANFNLRPFWSGTLTADSFHGTFSAQQSSQQWVNGQFFFKVLTDQFHSRSVQISGNFVSPAYFKEVEGYSLPAYLSSPVEVSVNFSSTPSVETTSEIQTAPIALEGTYSDNRTVFWWSGGIVLTISSSSQHWIDTSRNFSPEGETENVSSEDENSGRHWGKREKELYKQNVTQE</sequence>
<comment type="subcellular location">
    <subcellularLocation>
        <location evidence="1">Secreted</location>
    </subcellularLocation>
</comment>
<keyword evidence="6 7" id="KW-0408">Iron</keyword>
<evidence type="ECO:0000256" key="5">
    <source>
        <dbReference type="ARBA" id="ARBA00022729"/>
    </source>
</evidence>
<keyword evidence="4 7" id="KW-0349">Heme</keyword>
<evidence type="ECO:0008006" key="11">
    <source>
        <dbReference type="Google" id="ProtNLM"/>
    </source>
</evidence>
<dbReference type="Proteomes" id="UP000502823">
    <property type="component" value="Unassembled WGS sequence"/>
</dbReference>
<evidence type="ECO:0000256" key="6">
    <source>
        <dbReference type="ARBA" id="ARBA00023004"/>
    </source>
</evidence>
<evidence type="ECO:0000256" key="2">
    <source>
        <dbReference type="ARBA" id="ARBA00022525"/>
    </source>
</evidence>
<feature type="binding site" description="axial binding residue" evidence="7">
    <location>
        <position position="543"/>
    </location>
    <ligand>
        <name>heme b</name>
        <dbReference type="ChEBI" id="CHEBI:60344"/>
    </ligand>
    <ligandPart>
        <name>Fe</name>
        <dbReference type="ChEBI" id="CHEBI:18248"/>
    </ligandPart>
</feature>
<evidence type="ECO:0000256" key="3">
    <source>
        <dbReference type="ARBA" id="ARBA00022559"/>
    </source>
</evidence>
<dbReference type="SUPFAM" id="SSF48113">
    <property type="entry name" value="Heme-dependent peroxidases"/>
    <property type="match status" value="1"/>
</dbReference>
<dbReference type="InterPro" id="IPR010255">
    <property type="entry name" value="Haem_peroxidase_sf"/>
</dbReference>
<dbReference type="PRINTS" id="PR00457">
    <property type="entry name" value="ANPEROXIDASE"/>
</dbReference>
<keyword evidence="5" id="KW-0732">Signal</keyword>
<keyword evidence="10" id="KW-1185">Reference proteome</keyword>
<keyword evidence="7" id="KW-0479">Metal-binding</keyword>
<dbReference type="GO" id="GO:0005576">
    <property type="term" value="C:extracellular region"/>
    <property type="evidence" value="ECO:0007669"/>
    <property type="project" value="UniProtKB-SubCell"/>
</dbReference>
<dbReference type="GO" id="GO:0046872">
    <property type="term" value="F:metal ion binding"/>
    <property type="evidence" value="ECO:0007669"/>
    <property type="project" value="UniProtKB-KW"/>
</dbReference>
<evidence type="ECO:0000313" key="9">
    <source>
        <dbReference type="EMBL" id="GFG35240.1"/>
    </source>
</evidence>
<dbReference type="PANTHER" id="PTHR11475:SF141">
    <property type="entry name" value="CARDINAL"/>
    <property type="match status" value="1"/>
</dbReference>
<evidence type="ECO:0000256" key="8">
    <source>
        <dbReference type="SAM" id="MobiDB-lite"/>
    </source>
</evidence>
<comment type="caution">
    <text evidence="9">The sequence shown here is derived from an EMBL/GenBank/DDBJ whole genome shotgun (WGS) entry which is preliminary data.</text>
</comment>
<evidence type="ECO:0000256" key="4">
    <source>
        <dbReference type="ARBA" id="ARBA00022617"/>
    </source>
</evidence>
<dbReference type="Pfam" id="PF03098">
    <property type="entry name" value="An_peroxidase"/>
    <property type="match status" value="1"/>
</dbReference>
<dbReference type="PANTHER" id="PTHR11475">
    <property type="entry name" value="OXIDASE/PEROXIDASE"/>
    <property type="match status" value="1"/>
</dbReference>
<dbReference type="OrthoDB" id="823504at2759"/>
<dbReference type="GO" id="GO:0006979">
    <property type="term" value="P:response to oxidative stress"/>
    <property type="evidence" value="ECO:0007669"/>
    <property type="project" value="InterPro"/>
</dbReference>
<evidence type="ECO:0000256" key="7">
    <source>
        <dbReference type="PIRSR" id="PIRSR619791-2"/>
    </source>
</evidence>